<keyword evidence="3" id="KW-1185">Reference proteome</keyword>
<keyword evidence="1" id="KW-0732">Signal</keyword>
<sequence>MESLLACSLWVCSLLLWWCLVSSLGSGWAVEPLLRRGLRLVWALASVLMRRVVGSFASWGN</sequence>
<dbReference type="Proteomes" id="UP000799429">
    <property type="component" value="Unassembled WGS sequence"/>
</dbReference>
<proteinExistence type="predicted"/>
<protein>
    <submittedName>
        <fullName evidence="2">Uncharacterized protein</fullName>
    </submittedName>
</protein>
<evidence type="ECO:0000313" key="2">
    <source>
        <dbReference type="EMBL" id="KAF2838648.1"/>
    </source>
</evidence>
<organism evidence="2 3">
    <name type="scientific">Patellaria atrata CBS 101060</name>
    <dbReference type="NCBI Taxonomy" id="1346257"/>
    <lineage>
        <taxon>Eukaryota</taxon>
        <taxon>Fungi</taxon>
        <taxon>Dikarya</taxon>
        <taxon>Ascomycota</taxon>
        <taxon>Pezizomycotina</taxon>
        <taxon>Dothideomycetes</taxon>
        <taxon>Dothideomycetes incertae sedis</taxon>
        <taxon>Patellariales</taxon>
        <taxon>Patellariaceae</taxon>
        <taxon>Patellaria</taxon>
    </lineage>
</organism>
<accession>A0A9P4VPB8</accession>
<dbReference type="EMBL" id="MU006096">
    <property type="protein sequence ID" value="KAF2838648.1"/>
    <property type="molecule type" value="Genomic_DNA"/>
</dbReference>
<reference evidence="2" key="1">
    <citation type="journal article" date="2020" name="Stud. Mycol.">
        <title>101 Dothideomycetes genomes: a test case for predicting lifestyles and emergence of pathogens.</title>
        <authorList>
            <person name="Haridas S."/>
            <person name="Albert R."/>
            <person name="Binder M."/>
            <person name="Bloem J."/>
            <person name="Labutti K."/>
            <person name="Salamov A."/>
            <person name="Andreopoulos B."/>
            <person name="Baker S."/>
            <person name="Barry K."/>
            <person name="Bills G."/>
            <person name="Bluhm B."/>
            <person name="Cannon C."/>
            <person name="Castanera R."/>
            <person name="Culley D."/>
            <person name="Daum C."/>
            <person name="Ezra D."/>
            <person name="Gonzalez J."/>
            <person name="Henrissat B."/>
            <person name="Kuo A."/>
            <person name="Liang C."/>
            <person name="Lipzen A."/>
            <person name="Lutzoni F."/>
            <person name="Magnuson J."/>
            <person name="Mondo S."/>
            <person name="Nolan M."/>
            <person name="Ohm R."/>
            <person name="Pangilinan J."/>
            <person name="Park H.-J."/>
            <person name="Ramirez L."/>
            <person name="Alfaro M."/>
            <person name="Sun H."/>
            <person name="Tritt A."/>
            <person name="Yoshinaga Y."/>
            <person name="Zwiers L.-H."/>
            <person name="Turgeon B."/>
            <person name="Goodwin S."/>
            <person name="Spatafora J."/>
            <person name="Crous P."/>
            <person name="Grigoriev I."/>
        </authorList>
    </citation>
    <scope>NUCLEOTIDE SEQUENCE</scope>
    <source>
        <strain evidence="2">CBS 101060</strain>
    </source>
</reference>
<comment type="caution">
    <text evidence="2">The sequence shown here is derived from an EMBL/GenBank/DDBJ whole genome shotgun (WGS) entry which is preliminary data.</text>
</comment>
<gene>
    <name evidence="2" type="ORF">M501DRAFT_1004434</name>
</gene>
<evidence type="ECO:0000313" key="3">
    <source>
        <dbReference type="Proteomes" id="UP000799429"/>
    </source>
</evidence>
<dbReference type="AlphaFoldDB" id="A0A9P4VPB8"/>
<feature type="chain" id="PRO_5040125252" evidence="1">
    <location>
        <begin position="30"/>
        <end position="61"/>
    </location>
</feature>
<evidence type="ECO:0000256" key="1">
    <source>
        <dbReference type="SAM" id="SignalP"/>
    </source>
</evidence>
<feature type="signal peptide" evidence="1">
    <location>
        <begin position="1"/>
        <end position="29"/>
    </location>
</feature>
<name>A0A9P4VPB8_9PEZI</name>